<keyword evidence="4" id="KW-1185">Reference proteome</keyword>
<feature type="chain" id="PRO_5037024409" description="EF-hand domain-containing protein" evidence="1">
    <location>
        <begin position="27"/>
        <end position="188"/>
    </location>
</feature>
<dbReference type="RefSeq" id="WP_188915706.1">
    <property type="nucleotide sequence ID" value="NZ_BMMF01000020.1"/>
</dbReference>
<name>A0A917QK89_9HYPH</name>
<dbReference type="GO" id="GO:0005509">
    <property type="term" value="F:calcium ion binding"/>
    <property type="evidence" value="ECO:0007669"/>
    <property type="project" value="InterPro"/>
</dbReference>
<dbReference type="SUPFAM" id="SSF47473">
    <property type="entry name" value="EF-hand"/>
    <property type="match status" value="1"/>
</dbReference>
<evidence type="ECO:0000313" key="4">
    <source>
        <dbReference type="Proteomes" id="UP000600449"/>
    </source>
</evidence>
<organism evidence="3 4">
    <name type="scientific">Salinarimonas ramus</name>
    <dbReference type="NCBI Taxonomy" id="690164"/>
    <lineage>
        <taxon>Bacteria</taxon>
        <taxon>Pseudomonadati</taxon>
        <taxon>Pseudomonadota</taxon>
        <taxon>Alphaproteobacteria</taxon>
        <taxon>Hyphomicrobiales</taxon>
        <taxon>Salinarimonadaceae</taxon>
        <taxon>Salinarimonas</taxon>
    </lineage>
</organism>
<comment type="caution">
    <text evidence="3">The sequence shown here is derived from an EMBL/GenBank/DDBJ whole genome shotgun (WGS) entry which is preliminary data.</text>
</comment>
<evidence type="ECO:0000256" key="1">
    <source>
        <dbReference type="SAM" id="SignalP"/>
    </source>
</evidence>
<feature type="signal peptide" evidence="1">
    <location>
        <begin position="1"/>
        <end position="26"/>
    </location>
</feature>
<dbReference type="EMBL" id="BMMF01000020">
    <property type="protein sequence ID" value="GGK54637.1"/>
    <property type="molecule type" value="Genomic_DNA"/>
</dbReference>
<gene>
    <name evidence="3" type="ORF">GCM10011322_46770</name>
</gene>
<dbReference type="InterPro" id="IPR018247">
    <property type="entry name" value="EF_Hand_1_Ca_BS"/>
</dbReference>
<sequence length="188" mass="20346">MLRKRTAFVVACSLAALALSVPPATAQTRAFEALDADGDGALGRAEFLAELEGREGLFETFDADADGALAPVEFRDGLYATWDRDDDGALSVSEWDRGVDAWFGEDDVELEVGQWDDDRNGTIEPEEFAEGLDETGLFAGLDASDDALLDDEELYGGVFDRADIDEDEELDEDEGGLLDVDFSLFGDA</sequence>
<dbReference type="InterPro" id="IPR011992">
    <property type="entry name" value="EF-hand-dom_pair"/>
</dbReference>
<evidence type="ECO:0000259" key="2">
    <source>
        <dbReference type="Pfam" id="PF13202"/>
    </source>
</evidence>
<evidence type="ECO:0000313" key="3">
    <source>
        <dbReference type="EMBL" id="GGK54637.1"/>
    </source>
</evidence>
<dbReference type="Pfam" id="PF13202">
    <property type="entry name" value="EF-hand_5"/>
    <property type="match status" value="1"/>
</dbReference>
<feature type="domain" description="EF-hand" evidence="2">
    <location>
        <begin position="30"/>
        <end position="47"/>
    </location>
</feature>
<proteinExistence type="predicted"/>
<accession>A0A917QK89</accession>
<keyword evidence="1" id="KW-0732">Signal</keyword>
<reference evidence="3 4" key="1">
    <citation type="journal article" date="2014" name="Int. J. Syst. Evol. Microbiol.">
        <title>Complete genome sequence of Corynebacterium casei LMG S-19264T (=DSM 44701T), isolated from a smear-ripened cheese.</title>
        <authorList>
            <consortium name="US DOE Joint Genome Institute (JGI-PGF)"/>
            <person name="Walter F."/>
            <person name="Albersmeier A."/>
            <person name="Kalinowski J."/>
            <person name="Ruckert C."/>
        </authorList>
    </citation>
    <scope>NUCLEOTIDE SEQUENCE [LARGE SCALE GENOMIC DNA]</scope>
    <source>
        <strain evidence="3 4">CGMCC 1.9161</strain>
    </source>
</reference>
<dbReference type="AlphaFoldDB" id="A0A917QK89"/>
<dbReference type="PROSITE" id="PS00018">
    <property type="entry name" value="EF_HAND_1"/>
    <property type="match status" value="3"/>
</dbReference>
<dbReference type="Gene3D" id="1.10.238.10">
    <property type="entry name" value="EF-hand"/>
    <property type="match status" value="2"/>
</dbReference>
<protein>
    <recommendedName>
        <fullName evidence="2">EF-hand domain-containing protein</fullName>
    </recommendedName>
</protein>
<dbReference type="InterPro" id="IPR002048">
    <property type="entry name" value="EF_hand_dom"/>
</dbReference>
<dbReference type="Proteomes" id="UP000600449">
    <property type="component" value="Unassembled WGS sequence"/>
</dbReference>